<dbReference type="PROSITE" id="PS00194">
    <property type="entry name" value="THIOREDOXIN_1"/>
    <property type="match status" value="1"/>
</dbReference>
<evidence type="ECO:0000256" key="1">
    <source>
        <dbReference type="ARBA" id="ARBA00023157"/>
    </source>
</evidence>
<name>A0ABR8XWN4_9BACL</name>
<evidence type="ECO:0000313" key="3">
    <source>
        <dbReference type="EMBL" id="MBD8036293.1"/>
    </source>
</evidence>
<dbReference type="InterPro" id="IPR000866">
    <property type="entry name" value="AhpC/TSA"/>
</dbReference>
<accession>A0ABR8XWN4</accession>
<comment type="caution">
    <text evidence="3">The sequence shown here is derived from an EMBL/GenBank/DDBJ whole genome shotgun (WGS) entry which is preliminary data.</text>
</comment>
<dbReference type="SUPFAM" id="SSF52833">
    <property type="entry name" value="Thioredoxin-like"/>
    <property type="match status" value="1"/>
</dbReference>
<dbReference type="Proteomes" id="UP000619101">
    <property type="component" value="Unassembled WGS sequence"/>
</dbReference>
<dbReference type="InterPro" id="IPR050553">
    <property type="entry name" value="Thioredoxin_ResA/DsbE_sf"/>
</dbReference>
<dbReference type="RefSeq" id="WP_191699244.1">
    <property type="nucleotide sequence ID" value="NZ_JACSPZ010000002.1"/>
</dbReference>
<feature type="domain" description="Thioredoxin" evidence="2">
    <location>
        <begin position="39"/>
        <end position="175"/>
    </location>
</feature>
<dbReference type="CDD" id="cd02966">
    <property type="entry name" value="TlpA_like_family"/>
    <property type="match status" value="1"/>
</dbReference>
<dbReference type="Pfam" id="PF00578">
    <property type="entry name" value="AhpC-TSA"/>
    <property type="match status" value="1"/>
</dbReference>
<dbReference type="PROSITE" id="PS51352">
    <property type="entry name" value="THIOREDOXIN_2"/>
    <property type="match status" value="1"/>
</dbReference>
<dbReference type="InterPro" id="IPR013766">
    <property type="entry name" value="Thioredoxin_domain"/>
</dbReference>
<organism evidence="3 4">
    <name type="scientific">Solibacillus faecavium</name>
    <dbReference type="NCBI Taxonomy" id="2762221"/>
    <lineage>
        <taxon>Bacteria</taxon>
        <taxon>Bacillati</taxon>
        <taxon>Bacillota</taxon>
        <taxon>Bacilli</taxon>
        <taxon>Bacillales</taxon>
        <taxon>Caryophanaceae</taxon>
        <taxon>Solibacillus</taxon>
    </lineage>
</organism>
<dbReference type="InterPro" id="IPR017937">
    <property type="entry name" value="Thioredoxin_CS"/>
</dbReference>
<dbReference type="PANTHER" id="PTHR42852">
    <property type="entry name" value="THIOL:DISULFIDE INTERCHANGE PROTEIN DSBE"/>
    <property type="match status" value="1"/>
</dbReference>
<dbReference type="Gene3D" id="3.40.30.10">
    <property type="entry name" value="Glutaredoxin"/>
    <property type="match status" value="1"/>
</dbReference>
<evidence type="ECO:0000259" key="2">
    <source>
        <dbReference type="PROSITE" id="PS51352"/>
    </source>
</evidence>
<dbReference type="EMBL" id="JACSPZ010000002">
    <property type="protein sequence ID" value="MBD8036293.1"/>
    <property type="molecule type" value="Genomic_DNA"/>
</dbReference>
<proteinExistence type="predicted"/>
<keyword evidence="1" id="KW-1015">Disulfide bond</keyword>
<sequence>MKKYIGLVIITILIGILIWESSRASNEKIPSTITTNEEGVRVLKAANFTLQALDEQQYSLSDSQGKWTIVNFWASWCEPCKMEAPHLQRLYEEYNDQLEILAVNMTTKDRQDDVQKFVNEYGLTFPVLLDEQGDVSMTYGAFTIPTTIFIDEKGNIIHEFAGPMEESFIIDLLSL</sequence>
<keyword evidence="4" id="KW-1185">Reference proteome</keyword>
<reference evidence="3 4" key="1">
    <citation type="submission" date="2020-08" db="EMBL/GenBank/DDBJ databases">
        <title>A Genomic Blueprint of the Chicken Gut Microbiome.</title>
        <authorList>
            <person name="Gilroy R."/>
            <person name="Ravi A."/>
            <person name="Getino M."/>
            <person name="Pursley I."/>
            <person name="Horton D.L."/>
            <person name="Alikhan N.-F."/>
            <person name="Baker D."/>
            <person name="Gharbi K."/>
            <person name="Hall N."/>
            <person name="Watson M."/>
            <person name="Adriaenssens E.M."/>
            <person name="Foster-Nyarko E."/>
            <person name="Jarju S."/>
            <person name="Secka A."/>
            <person name="Antonio M."/>
            <person name="Oren A."/>
            <person name="Chaudhuri R."/>
            <person name="La Ragione R.M."/>
            <person name="Hildebrand F."/>
            <person name="Pallen M.J."/>
        </authorList>
    </citation>
    <scope>NUCLEOTIDE SEQUENCE [LARGE SCALE GENOMIC DNA]</scope>
    <source>
        <strain evidence="3 4">A46</strain>
    </source>
</reference>
<gene>
    <name evidence="3" type="ORF">H9635_06015</name>
</gene>
<evidence type="ECO:0000313" key="4">
    <source>
        <dbReference type="Proteomes" id="UP000619101"/>
    </source>
</evidence>
<protein>
    <submittedName>
        <fullName evidence="3">TlpA family protein disulfide reductase</fullName>
    </submittedName>
</protein>
<dbReference type="InterPro" id="IPR036249">
    <property type="entry name" value="Thioredoxin-like_sf"/>
</dbReference>
<dbReference type="PANTHER" id="PTHR42852:SF1">
    <property type="entry name" value="THIOREDOXIN-LIKE PROTEIN YNEN"/>
    <property type="match status" value="1"/>
</dbReference>